<dbReference type="Proteomes" id="UP000188268">
    <property type="component" value="Unassembled WGS sequence"/>
</dbReference>
<comment type="caution">
    <text evidence="2">The sequence shown here is derived from an EMBL/GenBank/DDBJ whole genome shotgun (WGS) entry which is preliminary data.</text>
</comment>
<accession>A0A1R3K4K6</accession>
<evidence type="ECO:0000313" key="2">
    <source>
        <dbReference type="EMBL" id="OMP01994.1"/>
    </source>
</evidence>
<feature type="region of interest" description="Disordered" evidence="1">
    <location>
        <begin position="1"/>
        <end position="22"/>
    </location>
</feature>
<protein>
    <submittedName>
        <fullName evidence="2">Uncharacterized protein</fullName>
    </submittedName>
</protein>
<name>A0A1R3K4K6_COCAP</name>
<evidence type="ECO:0000313" key="3">
    <source>
        <dbReference type="Proteomes" id="UP000188268"/>
    </source>
</evidence>
<proteinExistence type="predicted"/>
<dbReference type="AlphaFoldDB" id="A0A1R3K4K6"/>
<dbReference type="EMBL" id="AWWV01006319">
    <property type="protein sequence ID" value="OMP01994.1"/>
    <property type="molecule type" value="Genomic_DNA"/>
</dbReference>
<reference evidence="2 3" key="1">
    <citation type="submission" date="2013-09" db="EMBL/GenBank/DDBJ databases">
        <title>Corchorus capsularis genome sequencing.</title>
        <authorList>
            <person name="Alam M."/>
            <person name="Haque M.S."/>
            <person name="Islam M.S."/>
            <person name="Emdad E.M."/>
            <person name="Islam M.M."/>
            <person name="Ahmed B."/>
            <person name="Halim A."/>
            <person name="Hossen Q.M.M."/>
            <person name="Hossain M.Z."/>
            <person name="Ahmed R."/>
            <person name="Khan M.M."/>
            <person name="Islam R."/>
            <person name="Rashid M.M."/>
            <person name="Khan S.A."/>
            <person name="Rahman M.S."/>
            <person name="Alam M."/>
        </authorList>
    </citation>
    <scope>NUCLEOTIDE SEQUENCE [LARGE SCALE GENOMIC DNA]</scope>
    <source>
        <strain evidence="3">cv. CVL-1</strain>
        <tissue evidence="2">Whole seedling</tissue>
    </source>
</reference>
<dbReference type="Gramene" id="OMP01994">
    <property type="protein sequence ID" value="OMP01994"/>
    <property type="gene ID" value="CCACVL1_02952"/>
</dbReference>
<organism evidence="2 3">
    <name type="scientific">Corchorus capsularis</name>
    <name type="common">Jute</name>
    <dbReference type="NCBI Taxonomy" id="210143"/>
    <lineage>
        <taxon>Eukaryota</taxon>
        <taxon>Viridiplantae</taxon>
        <taxon>Streptophyta</taxon>
        <taxon>Embryophyta</taxon>
        <taxon>Tracheophyta</taxon>
        <taxon>Spermatophyta</taxon>
        <taxon>Magnoliopsida</taxon>
        <taxon>eudicotyledons</taxon>
        <taxon>Gunneridae</taxon>
        <taxon>Pentapetalae</taxon>
        <taxon>rosids</taxon>
        <taxon>malvids</taxon>
        <taxon>Malvales</taxon>
        <taxon>Malvaceae</taxon>
        <taxon>Grewioideae</taxon>
        <taxon>Apeibeae</taxon>
        <taxon>Corchorus</taxon>
    </lineage>
</organism>
<sequence length="22" mass="2524">MGGYHLNANGLRTWGVDDPYMR</sequence>
<keyword evidence="3" id="KW-1185">Reference proteome</keyword>
<evidence type="ECO:0000256" key="1">
    <source>
        <dbReference type="SAM" id="MobiDB-lite"/>
    </source>
</evidence>
<gene>
    <name evidence="2" type="ORF">CCACVL1_02952</name>
</gene>